<evidence type="ECO:0000313" key="2">
    <source>
        <dbReference type="EMBL" id="MFD1745370.1"/>
    </source>
</evidence>
<feature type="domain" description="Phosphodiester glycosidase" evidence="1">
    <location>
        <begin position="27"/>
        <end position="177"/>
    </location>
</feature>
<keyword evidence="2" id="KW-0378">Hydrolase</keyword>
<keyword evidence="2" id="KW-0326">Glycosidase</keyword>
<sequence length="214" mass="23305">MAWQDREGHSFKSFARLRDDLASRGQQLIFALNAGMYDDSYTPVGLYVEKGKLLQPLNTRRIEGSGGAVPNFYKQPNGVFYLSSGGGGILPTDQFAAQKPDVLFATQSGPMLVTKGAVNPLFIPGSSDRRRRSRVGICEHGKISFLVSDDAVNFFDFATVFRDTLRCDNALFLDGGRGAGVFDLHAGREDISGHGGYGPMIVYREGIDEGSGKR</sequence>
<name>A0ABW4M1P5_9HYPH</name>
<accession>A0ABW4M1P5</accession>
<dbReference type="InterPro" id="IPR018711">
    <property type="entry name" value="NAGPA"/>
</dbReference>
<evidence type="ECO:0000259" key="1">
    <source>
        <dbReference type="Pfam" id="PF09992"/>
    </source>
</evidence>
<protein>
    <submittedName>
        <fullName evidence="2">Phosphodiester glycosidase family protein</fullName>
    </submittedName>
</protein>
<keyword evidence="3" id="KW-1185">Reference proteome</keyword>
<dbReference type="RefSeq" id="WP_377398923.1">
    <property type="nucleotide sequence ID" value="NZ_JBHUEQ010000015.1"/>
</dbReference>
<dbReference type="Proteomes" id="UP001597322">
    <property type="component" value="Unassembled WGS sequence"/>
</dbReference>
<dbReference type="GO" id="GO:0016798">
    <property type="term" value="F:hydrolase activity, acting on glycosyl bonds"/>
    <property type="evidence" value="ECO:0007669"/>
    <property type="project" value="UniProtKB-KW"/>
</dbReference>
<comment type="caution">
    <text evidence="2">The sequence shown here is derived from an EMBL/GenBank/DDBJ whole genome shotgun (WGS) entry which is preliminary data.</text>
</comment>
<organism evidence="2 3">
    <name type="scientific">Rhizobium helianthi</name>
    <dbReference type="NCBI Taxonomy" id="1132695"/>
    <lineage>
        <taxon>Bacteria</taxon>
        <taxon>Pseudomonadati</taxon>
        <taxon>Pseudomonadota</taxon>
        <taxon>Alphaproteobacteria</taxon>
        <taxon>Hyphomicrobiales</taxon>
        <taxon>Rhizobiaceae</taxon>
        <taxon>Rhizobium/Agrobacterium group</taxon>
        <taxon>Rhizobium</taxon>
    </lineage>
</organism>
<reference evidence="3" key="1">
    <citation type="journal article" date="2019" name="Int. J. Syst. Evol. Microbiol.">
        <title>The Global Catalogue of Microorganisms (GCM) 10K type strain sequencing project: providing services to taxonomists for standard genome sequencing and annotation.</title>
        <authorList>
            <consortium name="The Broad Institute Genomics Platform"/>
            <consortium name="The Broad Institute Genome Sequencing Center for Infectious Disease"/>
            <person name="Wu L."/>
            <person name="Ma J."/>
        </authorList>
    </citation>
    <scope>NUCLEOTIDE SEQUENCE [LARGE SCALE GENOMIC DNA]</scope>
    <source>
        <strain evidence="3">CG52</strain>
    </source>
</reference>
<evidence type="ECO:0000313" key="3">
    <source>
        <dbReference type="Proteomes" id="UP001597322"/>
    </source>
</evidence>
<gene>
    <name evidence="2" type="ORF">ACFSE1_07865</name>
</gene>
<dbReference type="Pfam" id="PF09992">
    <property type="entry name" value="NAGPA"/>
    <property type="match status" value="1"/>
</dbReference>
<dbReference type="EMBL" id="JBHUEQ010000015">
    <property type="protein sequence ID" value="MFD1745370.1"/>
    <property type="molecule type" value="Genomic_DNA"/>
</dbReference>
<proteinExistence type="predicted"/>